<dbReference type="Gene3D" id="3.40.50.300">
    <property type="entry name" value="P-loop containing nucleotide triphosphate hydrolases"/>
    <property type="match status" value="1"/>
</dbReference>
<gene>
    <name evidence="1" type="ORF">QTP70_033163</name>
</gene>
<evidence type="ECO:0000313" key="1">
    <source>
        <dbReference type="EMBL" id="KAK3509388.1"/>
    </source>
</evidence>
<name>A0AAE0UL15_9TELE</name>
<evidence type="ECO:0008006" key="3">
    <source>
        <dbReference type="Google" id="ProtNLM"/>
    </source>
</evidence>
<accession>A0AAE0UL15</accession>
<reference evidence="1" key="1">
    <citation type="submission" date="2023-06" db="EMBL/GenBank/DDBJ databases">
        <title>Male Hemibagrus guttatus genome.</title>
        <authorList>
            <person name="Bian C."/>
        </authorList>
    </citation>
    <scope>NUCLEOTIDE SEQUENCE</scope>
    <source>
        <strain evidence="1">Male_cb2023</strain>
        <tissue evidence="1">Muscle</tissue>
    </source>
</reference>
<dbReference type="EMBL" id="JAUCMX010000027">
    <property type="protein sequence ID" value="KAK3509388.1"/>
    <property type="molecule type" value="Genomic_DNA"/>
</dbReference>
<dbReference type="AlphaFoldDB" id="A0AAE0UL15"/>
<organism evidence="1 2">
    <name type="scientific">Hemibagrus guttatus</name>
    <dbReference type="NCBI Taxonomy" id="175788"/>
    <lineage>
        <taxon>Eukaryota</taxon>
        <taxon>Metazoa</taxon>
        <taxon>Chordata</taxon>
        <taxon>Craniata</taxon>
        <taxon>Vertebrata</taxon>
        <taxon>Euteleostomi</taxon>
        <taxon>Actinopterygii</taxon>
        <taxon>Neopterygii</taxon>
        <taxon>Teleostei</taxon>
        <taxon>Ostariophysi</taxon>
        <taxon>Siluriformes</taxon>
        <taxon>Bagridae</taxon>
        <taxon>Hemibagrus</taxon>
    </lineage>
</organism>
<dbReference type="InterPro" id="IPR027417">
    <property type="entry name" value="P-loop_NTPase"/>
</dbReference>
<comment type="caution">
    <text evidence="1">The sequence shown here is derived from an EMBL/GenBank/DDBJ whole genome shotgun (WGS) entry which is preliminary data.</text>
</comment>
<dbReference type="Proteomes" id="UP001274896">
    <property type="component" value="Unassembled WGS sequence"/>
</dbReference>
<keyword evidence="2" id="KW-1185">Reference proteome</keyword>
<proteinExistence type="predicted"/>
<protein>
    <recommendedName>
        <fullName evidence="3">AIG1-type G domain-containing protein</fullName>
    </recommendedName>
</protein>
<evidence type="ECO:0000313" key="2">
    <source>
        <dbReference type="Proteomes" id="UP001274896"/>
    </source>
</evidence>
<sequence>MSGETQDSAAPIGEKKQYGWKTSKMMTEKHLLYLGGESSSPHSPASVPVAELRLVMLGRTRSGKSAIGNTILGREEKKPGCYIYSYIYSHPAE</sequence>